<evidence type="ECO:0000259" key="3">
    <source>
        <dbReference type="SMART" id="SM00332"/>
    </source>
</evidence>
<accession>A0ABS8EUW0</accession>
<dbReference type="InterPro" id="IPR036457">
    <property type="entry name" value="PPM-type-like_dom_sf"/>
</dbReference>
<name>A0ABS8EUW0_9FIRM</name>
<keyword evidence="1" id="KW-0378">Hydrolase</keyword>
<protein>
    <submittedName>
        <fullName evidence="4">SpoIIE family protein phosphatase</fullName>
    </submittedName>
</protein>
<feature type="domain" description="PPM-type phosphatase" evidence="3">
    <location>
        <begin position="239"/>
        <end position="489"/>
    </location>
</feature>
<gene>
    <name evidence="4" type="ORF">LKD42_05720</name>
</gene>
<dbReference type="SUPFAM" id="SSF81606">
    <property type="entry name" value="PP2C-like"/>
    <property type="match status" value="1"/>
</dbReference>
<dbReference type="InterPro" id="IPR001932">
    <property type="entry name" value="PPM-type_phosphatase-like_dom"/>
</dbReference>
<dbReference type="Pfam" id="PF07228">
    <property type="entry name" value="SpoIIE"/>
    <property type="match status" value="1"/>
</dbReference>
<dbReference type="EMBL" id="JAJEQE010000013">
    <property type="protein sequence ID" value="MCC2148749.1"/>
    <property type="molecule type" value="Genomic_DNA"/>
</dbReference>
<evidence type="ECO:0000256" key="1">
    <source>
        <dbReference type="ARBA" id="ARBA00022801"/>
    </source>
</evidence>
<organism evidence="4 5">
    <name type="scientific">Hominisplanchenecus faecis</name>
    <dbReference type="NCBI Taxonomy" id="2885351"/>
    <lineage>
        <taxon>Bacteria</taxon>
        <taxon>Bacillati</taxon>
        <taxon>Bacillota</taxon>
        <taxon>Clostridia</taxon>
        <taxon>Lachnospirales</taxon>
        <taxon>Lachnospiraceae</taxon>
        <taxon>Hominisplanchenecus</taxon>
    </lineage>
</organism>
<dbReference type="SMART" id="SM00332">
    <property type="entry name" value="PP2Cc"/>
    <property type="match status" value="1"/>
</dbReference>
<keyword evidence="5" id="KW-1185">Reference proteome</keyword>
<comment type="caution">
    <text evidence="4">The sequence shown here is derived from an EMBL/GenBank/DDBJ whole genome shotgun (WGS) entry which is preliminary data.</text>
</comment>
<evidence type="ECO:0000313" key="4">
    <source>
        <dbReference type="EMBL" id="MCC2148749.1"/>
    </source>
</evidence>
<dbReference type="RefSeq" id="WP_248835077.1">
    <property type="nucleotide sequence ID" value="NZ_JAJEQE010000013.1"/>
</dbReference>
<reference evidence="4 5" key="1">
    <citation type="submission" date="2021-10" db="EMBL/GenBank/DDBJ databases">
        <title>Anaerobic single-cell dispensing facilitates the cultivation of human gut bacteria.</title>
        <authorList>
            <person name="Afrizal A."/>
        </authorList>
    </citation>
    <scope>NUCLEOTIDE SEQUENCE [LARGE SCALE GENOMIC DNA]</scope>
    <source>
        <strain evidence="4 5">CLA-AA-H246</strain>
    </source>
</reference>
<dbReference type="PANTHER" id="PTHR43156">
    <property type="entry name" value="STAGE II SPORULATION PROTEIN E-RELATED"/>
    <property type="match status" value="1"/>
</dbReference>
<dbReference type="Pfam" id="PF19732">
    <property type="entry name" value="SpoIIE_N"/>
    <property type="match status" value="1"/>
</dbReference>
<dbReference type="Proteomes" id="UP001299235">
    <property type="component" value="Unassembled WGS sequence"/>
</dbReference>
<feature type="domain" description="PPM-type phosphatase" evidence="2">
    <location>
        <begin position="280"/>
        <end position="491"/>
    </location>
</feature>
<sequence length="494" mass="55744">MGDFIIITLMVSSFWLLWEIIRVVSMEWLNRDEITLPAGELGRSELLRCADSFEQLSGMFQGMVTKKEELSGQDMDEVLFRVQTSVCRSCSAAAQCWDYGSETGICRFNRIAESIIQGKELNNGRKEALQKQCLHGDFFFEAVADQIEKARMDMLWHNRLMESRSAAADQLHETACIIRKAAGHICDVRRIDGSIRQQADIRLRMHGMILKDIWCIRQPRNIQLYVTLRTAKKGRCIRTKEVAGLLSAAFGTRLMPDEQGKTVVNYEYSTILFSTEPQYYMTGGVARIARDGEVISGDNFSLFSGTNGQMILSISDGMGSGLAAYKESETVIDLLEQFLGSGFDKETAIRLIHSSMLLQTEGQSSATVDLCMADLYTGDCEFLKIGASTTFLKRKHWVETITSTSMPMGILQDVDYECTRKRLEEGDYIVMVSDGVMDALPQMDAEEMIKDYLLQSETENAKELARSLLNYVLQSDRQQARDDMTVLVGGMRRR</sequence>
<proteinExistence type="predicted"/>
<evidence type="ECO:0000259" key="2">
    <source>
        <dbReference type="SMART" id="SM00331"/>
    </source>
</evidence>
<dbReference type="SMART" id="SM00331">
    <property type="entry name" value="PP2C_SIG"/>
    <property type="match status" value="1"/>
</dbReference>
<dbReference type="InterPro" id="IPR052016">
    <property type="entry name" value="Bact_Sigma-Reg"/>
</dbReference>
<dbReference type="PANTHER" id="PTHR43156:SF2">
    <property type="entry name" value="STAGE II SPORULATION PROTEIN E"/>
    <property type="match status" value="1"/>
</dbReference>
<dbReference type="InterPro" id="IPR045768">
    <property type="entry name" value="SpoIIE_N"/>
</dbReference>
<dbReference type="Gene3D" id="3.60.40.10">
    <property type="entry name" value="PPM-type phosphatase domain"/>
    <property type="match status" value="1"/>
</dbReference>
<evidence type="ECO:0000313" key="5">
    <source>
        <dbReference type="Proteomes" id="UP001299235"/>
    </source>
</evidence>